<organism evidence="1 2">
    <name type="scientific">Jejuia pallidilutea</name>
    <dbReference type="NCBI Taxonomy" id="504487"/>
    <lineage>
        <taxon>Bacteria</taxon>
        <taxon>Pseudomonadati</taxon>
        <taxon>Bacteroidota</taxon>
        <taxon>Flavobacteriia</taxon>
        <taxon>Flavobacteriales</taxon>
        <taxon>Flavobacteriaceae</taxon>
        <taxon>Jejuia</taxon>
    </lineage>
</organism>
<comment type="caution">
    <text evidence="1">The sequence shown here is derived from an EMBL/GenBank/DDBJ whole genome shotgun (WGS) entry which is preliminary data.</text>
</comment>
<protein>
    <submittedName>
        <fullName evidence="1">Uncharacterized protein</fullName>
    </submittedName>
</protein>
<proteinExistence type="predicted"/>
<sequence>MPESLLYGHQYSLMRFFAFLLKKYPMFKKGISKGDRGNREPYFNLLTIMTSSGNKAFFIEELGILNALKNNIFKLKTIEKHKPK</sequence>
<name>A0A098LS36_9FLAO</name>
<accession>A0A098LS36</accession>
<dbReference type="Proteomes" id="UP000030184">
    <property type="component" value="Unassembled WGS sequence"/>
</dbReference>
<evidence type="ECO:0000313" key="1">
    <source>
        <dbReference type="EMBL" id="GAL89710.1"/>
    </source>
</evidence>
<dbReference type="EMBL" id="BBNY01000023">
    <property type="protein sequence ID" value="GAL89710.1"/>
    <property type="molecule type" value="Genomic_DNA"/>
</dbReference>
<dbReference type="AlphaFoldDB" id="A0A098LS36"/>
<evidence type="ECO:0000313" key="2">
    <source>
        <dbReference type="Proteomes" id="UP000030184"/>
    </source>
</evidence>
<reference evidence="2" key="1">
    <citation type="journal article" date="2014" name="Genome Announc.">
        <title>Draft Genome Sequence of Marine Flavobacterium Jejuia pallidilutea Strain 11shimoA1 and Pigmentation Mutants.</title>
        <authorList>
            <person name="Takatani N."/>
            <person name="Nakanishi M."/>
            <person name="Meirelles P."/>
            <person name="Mino S."/>
            <person name="Suda W."/>
            <person name="Oshima K."/>
            <person name="Hattori M."/>
            <person name="Ohkuma M."/>
            <person name="Hosokawa M."/>
            <person name="Miyashita K."/>
            <person name="Thompson F.L."/>
            <person name="Niwa A."/>
            <person name="Sawabe T."/>
            <person name="Sawabe T."/>
        </authorList>
    </citation>
    <scope>NUCLEOTIDE SEQUENCE [LARGE SCALE GENOMIC DNA]</scope>
    <source>
        <strain evidence="2">JCM 19538</strain>
    </source>
</reference>
<gene>
    <name evidence="1" type="ORF">JCM19538_1772</name>
</gene>
<keyword evidence="2" id="KW-1185">Reference proteome</keyword>